<keyword evidence="5" id="KW-0812">Transmembrane</keyword>
<evidence type="ECO:0000313" key="6">
    <source>
        <dbReference type="EMBL" id="CCO15391.1"/>
    </source>
</evidence>
<dbReference type="Proteomes" id="UP000198341">
    <property type="component" value="Chromosome 3"/>
</dbReference>
<dbReference type="AlphaFoldDB" id="K8EBW3"/>
<evidence type="ECO:0000256" key="4">
    <source>
        <dbReference type="SAM" id="MobiDB-lite"/>
    </source>
</evidence>
<dbReference type="EMBL" id="FO082276">
    <property type="protein sequence ID" value="CCO15391.1"/>
    <property type="molecule type" value="Genomic_DNA"/>
</dbReference>
<protein>
    <submittedName>
        <fullName evidence="6">Uncharacterized protein</fullName>
    </submittedName>
</protein>
<evidence type="ECO:0000256" key="1">
    <source>
        <dbReference type="ARBA" id="ARBA00022737"/>
    </source>
</evidence>
<keyword evidence="5" id="KW-1133">Transmembrane helix</keyword>
<dbReference type="PANTHER" id="PTHR24198">
    <property type="entry name" value="ANKYRIN REPEAT AND PROTEIN KINASE DOMAIN-CONTAINING PROTEIN"/>
    <property type="match status" value="1"/>
</dbReference>
<dbReference type="GeneID" id="19016821"/>
<evidence type="ECO:0000256" key="3">
    <source>
        <dbReference type="PROSITE-ProRule" id="PRU00023"/>
    </source>
</evidence>
<dbReference type="InterPro" id="IPR036770">
    <property type="entry name" value="Ankyrin_rpt-contain_sf"/>
</dbReference>
<sequence>MTETDDDERKRGEMVLKKLKSANEKLQNACLFGDRLLLEEAITDGAEVGLPFASSAGEEDEFGTGKMHSLLPLHCAARNNHSEICLDLILRFACEVDGEDERDGRTALFHAIAMDRVDVVRVLVGKCGANVNHADSAEETPMSMCAKIGSLECLEELLFLSEDGEVSVADVSTPRGRFRLPPMVECACARTDWGTFPKVAERLRREIAKQQFEGRVKDVDVEYFTIDVNEKMEKKKKKSLLMLAVGLGNAHAVRFLCDEWKVDIHGASEEGEDGESFGPLELARAGKFKECENELLKRGAKEKKYSKQRTAKEATAVEGSVEEKKARLQSLAKERERLSFIVQANEDEAFQSSMREPRIRAAVEDVMENFMSVQKYAEDKDVMTALSKWRGCQRFFKQRGEKVSFEEIVVNSKKGGEEMARRKLRVESLGEMIAKEVMDVASLLPKNGNNGINDNNSDSYSLDENEDEESVKRGKQSPKMFYLRLIVATIQFLPLVYVLYLRVFRSKDLNFNFERRKKTSSLGGGVAFDANAAEL</sequence>
<dbReference type="PROSITE" id="PS50088">
    <property type="entry name" value="ANK_REPEAT"/>
    <property type="match status" value="1"/>
</dbReference>
<name>K8EBW3_9CHLO</name>
<dbReference type="PANTHER" id="PTHR24198:SF165">
    <property type="entry name" value="ANKYRIN REPEAT-CONTAINING PROTEIN-RELATED"/>
    <property type="match status" value="1"/>
</dbReference>
<feature type="compositionally biased region" description="Low complexity" evidence="4">
    <location>
        <begin position="448"/>
        <end position="459"/>
    </location>
</feature>
<gene>
    <name evidence="6" type="ORF">Bathy03g02840</name>
</gene>
<evidence type="ECO:0000313" key="7">
    <source>
        <dbReference type="Proteomes" id="UP000198341"/>
    </source>
</evidence>
<keyword evidence="2 3" id="KW-0040">ANK repeat</keyword>
<feature type="transmembrane region" description="Helical" evidence="5">
    <location>
        <begin position="481"/>
        <end position="501"/>
    </location>
</feature>
<organism evidence="6 7">
    <name type="scientific">Bathycoccus prasinos</name>
    <dbReference type="NCBI Taxonomy" id="41875"/>
    <lineage>
        <taxon>Eukaryota</taxon>
        <taxon>Viridiplantae</taxon>
        <taxon>Chlorophyta</taxon>
        <taxon>Mamiellophyceae</taxon>
        <taxon>Mamiellales</taxon>
        <taxon>Bathycoccaceae</taxon>
        <taxon>Bathycoccus</taxon>
    </lineage>
</organism>
<reference evidence="6 7" key="1">
    <citation type="submission" date="2011-10" db="EMBL/GenBank/DDBJ databases">
        <authorList>
            <person name="Genoscope - CEA"/>
        </authorList>
    </citation>
    <scope>NUCLEOTIDE SEQUENCE [LARGE SCALE GENOMIC DNA]</scope>
    <source>
        <strain evidence="6 7">RCC 1105</strain>
    </source>
</reference>
<accession>K8EBW3</accession>
<dbReference type="eggNOG" id="KOG0504">
    <property type="taxonomic scope" value="Eukaryota"/>
</dbReference>
<keyword evidence="5" id="KW-0472">Membrane</keyword>
<dbReference type="SMART" id="SM00248">
    <property type="entry name" value="ANK"/>
    <property type="match status" value="4"/>
</dbReference>
<dbReference type="OrthoDB" id="498963at2759"/>
<evidence type="ECO:0000256" key="2">
    <source>
        <dbReference type="ARBA" id="ARBA00023043"/>
    </source>
</evidence>
<feature type="region of interest" description="Disordered" evidence="4">
    <location>
        <begin position="448"/>
        <end position="473"/>
    </location>
</feature>
<keyword evidence="1" id="KW-0677">Repeat</keyword>
<dbReference type="RefSeq" id="XP_007513954.1">
    <property type="nucleotide sequence ID" value="XM_007513892.1"/>
</dbReference>
<feature type="repeat" description="ANK" evidence="3">
    <location>
        <begin position="68"/>
        <end position="101"/>
    </location>
</feature>
<dbReference type="Gene3D" id="1.10.260.100">
    <property type="match status" value="1"/>
</dbReference>
<dbReference type="KEGG" id="bpg:Bathy03g02840"/>
<dbReference type="Gene3D" id="1.25.40.20">
    <property type="entry name" value="Ankyrin repeat-containing domain"/>
    <property type="match status" value="2"/>
</dbReference>
<keyword evidence="7" id="KW-1185">Reference proteome</keyword>
<dbReference type="SUPFAM" id="SSF48403">
    <property type="entry name" value="Ankyrin repeat"/>
    <property type="match status" value="1"/>
</dbReference>
<evidence type="ECO:0000256" key="5">
    <source>
        <dbReference type="SAM" id="Phobius"/>
    </source>
</evidence>
<dbReference type="Pfam" id="PF12796">
    <property type="entry name" value="Ank_2"/>
    <property type="match status" value="1"/>
</dbReference>
<dbReference type="InterPro" id="IPR002110">
    <property type="entry name" value="Ankyrin_rpt"/>
</dbReference>
<proteinExistence type="predicted"/>